<evidence type="ECO:0000256" key="1">
    <source>
        <dbReference type="SAM" id="SignalP"/>
    </source>
</evidence>
<dbReference type="AlphaFoldDB" id="A0A6I6JLB3"/>
<protein>
    <recommendedName>
        <fullName evidence="4">DUF4412 domain-containing protein</fullName>
    </recommendedName>
</protein>
<sequence length="258" mass="27704">MRKLFCLIILALALPAAAAASDVVATYKYSDGSMVTLCTRDASHVRMDTSPTSYMLLSGGKVYAVNRGDDGTCTVMDMDTLKSSGGGLTSMFGGGSTPEYDVRYEKTGKTESIAGYKGTVYKAVVFEDGKVVSRDEIVLSSHGNIKKLTEAWMAMASRMTNMAASFEASTEEARKMGYGGVLRYGNDMRLAKLKVMNLKSAYYQLPSGSNQVQAQPAAQQSDDMGLSDDAKEIGMDAKQSTKEEIKEGIRGAIGSIFD</sequence>
<dbReference type="RefSeq" id="WP_158950378.1">
    <property type="nucleotide sequence ID" value="NZ_CP046400.1"/>
</dbReference>
<dbReference type="Proteomes" id="UP000428328">
    <property type="component" value="Chromosome"/>
</dbReference>
<accession>A0A6I6JLB3</accession>
<keyword evidence="3" id="KW-1185">Reference proteome</keyword>
<evidence type="ECO:0000313" key="2">
    <source>
        <dbReference type="EMBL" id="QGY41790.1"/>
    </source>
</evidence>
<feature type="chain" id="PRO_5026026035" description="DUF4412 domain-containing protein" evidence="1">
    <location>
        <begin position="19"/>
        <end position="258"/>
    </location>
</feature>
<keyword evidence="1" id="KW-0732">Signal</keyword>
<dbReference type="EMBL" id="CP046400">
    <property type="protein sequence ID" value="QGY41790.1"/>
    <property type="molecule type" value="Genomic_DNA"/>
</dbReference>
<feature type="signal peptide" evidence="1">
    <location>
        <begin position="1"/>
        <end position="18"/>
    </location>
</feature>
<gene>
    <name evidence="2" type="ORF">GM415_17230</name>
</gene>
<evidence type="ECO:0008006" key="4">
    <source>
        <dbReference type="Google" id="ProtNLM"/>
    </source>
</evidence>
<dbReference type="KEGG" id="psel:GM415_17230"/>
<proteinExistence type="predicted"/>
<organism evidence="2 3">
    <name type="scientific">Pseudodesulfovibrio cashew</name>
    <dbReference type="NCBI Taxonomy" id="2678688"/>
    <lineage>
        <taxon>Bacteria</taxon>
        <taxon>Pseudomonadati</taxon>
        <taxon>Thermodesulfobacteriota</taxon>
        <taxon>Desulfovibrionia</taxon>
        <taxon>Desulfovibrionales</taxon>
        <taxon>Desulfovibrionaceae</taxon>
    </lineage>
</organism>
<evidence type="ECO:0000313" key="3">
    <source>
        <dbReference type="Proteomes" id="UP000428328"/>
    </source>
</evidence>
<reference evidence="2 3" key="1">
    <citation type="submission" date="2019-11" db="EMBL/GenBank/DDBJ databases">
        <authorList>
            <person name="Zheng R.K."/>
            <person name="Sun C.M."/>
        </authorList>
    </citation>
    <scope>NUCLEOTIDE SEQUENCE [LARGE SCALE GENOMIC DNA]</scope>
    <source>
        <strain evidence="2 3">SRB007</strain>
    </source>
</reference>
<name>A0A6I6JLB3_9BACT</name>